<protein>
    <recommendedName>
        <fullName evidence="12">FAD-binding FR-type domain-containing protein</fullName>
    </recommendedName>
</protein>
<dbReference type="InterPro" id="IPR013130">
    <property type="entry name" value="Fe3_Rdtase_TM_dom"/>
</dbReference>
<keyword evidence="9 11" id="KW-0472">Membrane</keyword>
<evidence type="ECO:0000256" key="3">
    <source>
        <dbReference type="ARBA" id="ARBA00022448"/>
    </source>
</evidence>
<evidence type="ECO:0000256" key="1">
    <source>
        <dbReference type="ARBA" id="ARBA00004141"/>
    </source>
</evidence>
<dbReference type="PANTHER" id="PTHR32361">
    <property type="entry name" value="FERRIC/CUPRIC REDUCTASE TRANSMEMBRANE COMPONENT"/>
    <property type="match status" value="1"/>
</dbReference>
<sequence>MDYLLPRGPPTVPPPDLQINNASVADQEWQLKFVTIWASVLAFSTLVSIPWVIRAARQKRLYAGAAIRESNVRQAEKASSPLPPPPRKNGFVSTLYAIGQSVALYTPPLPWRRSGKRALFALSLAQMALVAALLAAAIACWTTGADLKTNSNRAGYLALAHLPLLILLAIKTPLPIPVFLPSLSYEHYNFLHRWAGRSVWLAATVHMSCWLNQYISTGQWDQVWKSKTVRGMIAYGMLCMVAITSLKPVRRRFYQVFWAAHIVFFVGFFAAVCYHTSYAFPWVYVCVALYAYDHFARLMRYRLKDATLVPVDSTLTMIHIPDCDSGWLPTQHVFLRVLRGAGIFEAHPFTITNAPPDALSGNPRGIVLYAKVAGDWTRRLHSMAGEHALEEGDEYELREALMQSNEGKRGYGADHPGRRVTVMLDGPYGGLKLDLSAYESALVVAGGSGVTFLLGAIEEIFTWRQKGQGPSKIVAAWAVRDLSTIEAIAPTMTRLHELALSLDTDLSYALYLTDPPATLPPALSLVPSATLTPCRPDVSQLVRDALPSSVSLENDKLGGGLAVIAAGPEGIVTEARNAVAGISVSERLRAGGICFHDEVYAL</sequence>
<dbReference type="PANTHER" id="PTHR32361:SF9">
    <property type="entry name" value="FERRIC REDUCTASE TRANSMEMBRANE COMPONENT 3-RELATED"/>
    <property type="match status" value="1"/>
</dbReference>
<evidence type="ECO:0000256" key="10">
    <source>
        <dbReference type="ARBA" id="ARBA00023180"/>
    </source>
</evidence>
<dbReference type="GO" id="GO:0006826">
    <property type="term" value="P:iron ion transport"/>
    <property type="evidence" value="ECO:0007669"/>
    <property type="project" value="TreeGrafter"/>
</dbReference>
<dbReference type="InterPro" id="IPR039261">
    <property type="entry name" value="FNR_nucleotide-bd"/>
</dbReference>
<proteinExistence type="inferred from homology"/>
<feature type="transmembrane region" description="Helical" evidence="11">
    <location>
        <begin position="156"/>
        <end position="179"/>
    </location>
</feature>
<evidence type="ECO:0000256" key="4">
    <source>
        <dbReference type="ARBA" id="ARBA00022692"/>
    </source>
</evidence>
<keyword evidence="7" id="KW-0560">Oxidoreductase</keyword>
<dbReference type="GO" id="GO:0006879">
    <property type="term" value="P:intracellular iron ion homeostasis"/>
    <property type="evidence" value="ECO:0007669"/>
    <property type="project" value="TreeGrafter"/>
</dbReference>
<dbReference type="InterPro" id="IPR017927">
    <property type="entry name" value="FAD-bd_FR_type"/>
</dbReference>
<keyword evidence="6 11" id="KW-1133">Transmembrane helix</keyword>
<keyword evidence="10" id="KW-0325">Glycoprotein</keyword>
<comment type="subcellular location">
    <subcellularLocation>
        <location evidence="1">Membrane</location>
        <topology evidence="1">Multi-pass membrane protein</topology>
    </subcellularLocation>
</comment>
<keyword evidence="8" id="KW-0406">Ion transport</keyword>
<dbReference type="Pfam" id="PF08022">
    <property type="entry name" value="FAD_binding_8"/>
    <property type="match status" value="1"/>
</dbReference>
<dbReference type="InterPro" id="IPR013121">
    <property type="entry name" value="Fe_red_NAD-bd_6"/>
</dbReference>
<dbReference type="InterPro" id="IPR013112">
    <property type="entry name" value="FAD-bd_8"/>
</dbReference>
<evidence type="ECO:0000256" key="7">
    <source>
        <dbReference type="ARBA" id="ARBA00023002"/>
    </source>
</evidence>
<dbReference type="KEGG" id="ccac:CcaHIS019_0203930"/>
<keyword evidence="5" id="KW-0249">Electron transport</keyword>
<reference evidence="13" key="1">
    <citation type="journal article" date="2023" name="BMC Genomics">
        <title>Chromosome-level genome assemblies of Cutaneotrichosporon spp. (Trichosporonales, Basidiomycota) reveal imbalanced evolution between nucleotide sequences and chromosome synteny.</title>
        <authorList>
            <person name="Kobayashi Y."/>
            <person name="Kayamori A."/>
            <person name="Aoki K."/>
            <person name="Shiwa Y."/>
            <person name="Matsutani M."/>
            <person name="Fujita N."/>
            <person name="Sugita T."/>
            <person name="Iwasaki W."/>
            <person name="Tanaka N."/>
            <person name="Takashima M."/>
        </authorList>
    </citation>
    <scope>NUCLEOTIDE SEQUENCE</scope>
    <source>
        <strain evidence="13">HIS019</strain>
    </source>
</reference>
<dbReference type="EMBL" id="AP028213">
    <property type="protein sequence ID" value="BEI89031.1"/>
    <property type="molecule type" value="Genomic_DNA"/>
</dbReference>
<dbReference type="GO" id="GO:0015677">
    <property type="term" value="P:copper ion import"/>
    <property type="evidence" value="ECO:0007669"/>
    <property type="project" value="TreeGrafter"/>
</dbReference>
<evidence type="ECO:0000313" key="14">
    <source>
        <dbReference type="Proteomes" id="UP001233271"/>
    </source>
</evidence>
<keyword evidence="3" id="KW-0813">Transport</keyword>
<evidence type="ECO:0000256" key="6">
    <source>
        <dbReference type="ARBA" id="ARBA00022989"/>
    </source>
</evidence>
<keyword evidence="4 11" id="KW-0812">Transmembrane</keyword>
<evidence type="ECO:0000313" key="13">
    <source>
        <dbReference type="EMBL" id="BEI89031.1"/>
    </source>
</evidence>
<evidence type="ECO:0000256" key="2">
    <source>
        <dbReference type="ARBA" id="ARBA00006278"/>
    </source>
</evidence>
<dbReference type="Pfam" id="PF08030">
    <property type="entry name" value="NAD_binding_6"/>
    <property type="match status" value="1"/>
</dbReference>
<dbReference type="AlphaFoldDB" id="A0AA48KZV0"/>
<feature type="transmembrane region" description="Helical" evidence="11">
    <location>
        <begin position="34"/>
        <end position="53"/>
    </location>
</feature>
<evidence type="ECO:0000256" key="5">
    <source>
        <dbReference type="ARBA" id="ARBA00022982"/>
    </source>
</evidence>
<feature type="domain" description="FAD-binding FR-type" evidence="12">
    <location>
        <begin position="279"/>
        <end position="434"/>
    </location>
</feature>
<dbReference type="SFLD" id="SFLDS00052">
    <property type="entry name" value="Ferric_Reductase_Domain"/>
    <property type="match status" value="1"/>
</dbReference>
<dbReference type="Gene3D" id="3.40.50.80">
    <property type="entry name" value="Nucleotide-binding domain of ferredoxin-NADP reductase (FNR) module"/>
    <property type="match status" value="1"/>
</dbReference>
<evidence type="ECO:0000256" key="11">
    <source>
        <dbReference type="SAM" id="Phobius"/>
    </source>
</evidence>
<feature type="transmembrane region" description="Helical" evidence="11">
    <location>
        <begin position="228"/>
        <end position="246"/>
    </location>
</feature>
<dbReference type="InterPro" id="IPR000778">
    <property type="entry name" value="Cyt_b245_heavy_chain"/>
</dbReference>
<dbReference type="PROSITE" id="PS51384">
    <property type="entry name" value="FAD_FR"/>
    <property type="match status" value="1"/>
</dbReference>
<accession>A0AA48KZV0</accession>
<dbReference type="GO" id="GO:0005886">
    <property type="term" value="C:plasma membrane"/>
    <property type="evidence" value="ECO:0007669"/>
    <property type="project" value="TreeGrafter"/>
</dbReference>
<dbReference type="CDD" id="cd06186">
    <property type="entry name" value="NOX_Duox_like_FAD_NADP"/>
    <property type="match status" value="1"/>
</dbReference>
<keyword evidence="14" id="KW-1185">Reference proteome</keyword>
<dbReference type="GO" id="GO:0000293">
    <property type="term" value="F:ferric-chelate reductase activity"/>
    <property type="evidence" value="ECO:0007669"/>
    <property type="project" value="UniProtKB-ARBA"/>
</dbReference>
<gene>
    <name evidence="13" type="ORF">CcaverHIS019_0203930</name>
</gene>
<feature type="transmembrane region" description="Helical" evidence="11">
    <location>
        <begin position="119"/>
        <end position="144"/>
    </location>
</feature>
<dbReference type="PRINTS" id="PR00466">
    <property type="entry name" value="GP91PHOX"/>
</dbReference>
<dbReference type="GeneID" id="85492902"/>
<name>A0AA48KZV0_9TREE</name>
<evidence type="ECO:0000256" key="9">
    <source>
        <dbReference type="ARBA" id="ARBA00023136"/>
    </source>
</evidence>
<feature type="transmembrane region" description="Helical" evidence="11">
    <location>
        <begin position="253"/>
        <end position="272"/>
    </location>
</feature>
<dbReference type="InterPro" id="IPR051410">
    <property type="entry name" value="Ferric/Cupric_Reductase"/>
</dbReference>
<evidence type="ECO:0000259" key="12">
    <source>
        <dbReference type="PROSITE" id="PS51384"/>
    </source>
</evidence>
<feature type="transmembrane region" description="Helical" evidence="11">
    <location>
        <begin position="199"/>
        <end position="216"/>
    </location>
</feature>
<organism evidence="13 14">
    <name type="scientific">Cutaneotrichosporon cavernicola</name>
    <dbReference type="NCBI Taxonomy" id="279322"/>
    <lineage>
        <taxon>Eukaryota</taxon>
        <taxon>Fungi</taxon>
        <taxon>Dikarya</taxon>
        <taxon>Basidiomycota</taxon>
        <taxon>Agaricomycotina</taxon>
        <taxon>Tremellomycetes</taxon>
        <taxon>Trichosporonales</taxon>
        <taxon>Trichosporonaceae</taxon>
        <taxon>Cutaneotrichosporon</taxon>
    </lineage>
</organism>
<dbReference type="Pfam" id="PF01794">
    <property type="entry name" value="Ferric_reduct"/>
    <property type="match status" value="1"/>
</dbReference>
<dbReference type="SUPFAM" id="SSF52343">
    <property type="entry name" value="Ferredoxin reductase-like, C-terminal NADP-linked domain"/>
    <property type="match status" value="1"/>
</dbReference>
<dbReference type="Proteomes" id="UP001233271">
    <property type="component" value="Chromosome 2"/>
</dbReference>
<evidence type="ECO:0000256" key="8">
    <source>
        <dbReference type="ARBA" id="ARBA00023065"/>
    </source>
</evidence>
<dbReference type="SFLD" id="SFLDG01168">
    <property type="entry name" value="Ferric_reductase_subgroup_(FRE"/>
    <property type="match status" value="1"/>
</dbReference>
<comment type="similarity">
    <text evidence="2">Belongs to the ferric reductase (FRE) family.</text>
</comment>
<dbReference type="RefSeq" id="XP_060454297.1">
    <property type="nucleotide sequence ID" value="XM_060597399.1"/>
</dbReference>